<reference evidence="2" key="2">
    <citation type="journal article" date="2015" name="Data Brief">
        <title>Shoot transcriptome of the giant reed, Arundo donax.</title>
        <authorList>
            <person name="Barrero R.A."/>
            <person name="Guerrero F.D."/>
            <person name="Moolhuijzen P."/>
            <person name="Goolsby J.A."/>
            <person name="Tidwell J."/>
            <person name="Bellgard S.E."/>
            <person name="Bellgard M.I."/>
        </authorList>
    </citation>
    <scope>NUCLEOTIDE SEQUENCE</scope>
    <source>
        <tissue evidence="2">Shoot tissue taken approximately 20 cm above the soil surface</tissue>
    </source>
</reference>
<accession>A0A0A8YQU6</accession>
<sequence>MDEIWILEYVTADKIISRSFDSDSLVPWSHQNQHLVMHTGIVFCFFFCHLLYSAFLDSRVRLDFCANAFRR</sequence>
<dbReference type="EMBL" id="GBRH01273148">
    <property type="protein sequence ID" value="JAD24747.1"/>
    <property type="molecule type" value="Transcribed_RNA"/>
</dbReference>
<organism evidence="2">
    <name type="scientific">Arundo donax</name>
    <name type="common">Giant reed</name>
    <name type="synonym">Donax arundinaceus</name>
    <dbReference type="NCBI Taxonomy" id="35708"/>
    <lineage>
        <taxon>Eukaryota</taxon>
        <taxon>Viridiplantae</taxon>
        <taxon>Streptophyta</taxon>
        <taxon>Embryophyta</taxon>
        <taxon>Tracheophyta</taxon>
        <taxon>Spermatophyta</taxon>
        <taxon>Magnoliopsida</taxon>
        <taxon>Liliopsida</taxon>
        <taxon>Poales</taxon>
        <taxon>Poaceae</taxon>
        <taxon>PACMAD clade</taxon>
        <taxon>Arundinoideae</taxon>
        <taxon>Arundineae</taxon>
        <taxon>Arundo</taxon>
    </lineage>
</organism>
<keyword evidence="1" id="KW-0472">Membrane</keyword>
<name>A0A0A8YQU6_ARUDO</name>
<feature type="transmembrane region" description="Helical" evidence="1">
    <location>
        <begin position="35"/>
        <end position="55"/>
    </location>
</feature>
<proteinExistence type="predicted"/>
<keyword evidence="1" id="KW-0812">Transmembrane</keyword>
<dbReference type="AlphaFoldDB" id="A0A0A8YQU6"/>
<protein>
    <submittedName>
        <fullName evidence="2">Uncharacterized protein</fullName>
    </submittedName>
</protein>
<evidence type="ECO:0000313" key="2">
    <source>
        <dbReference type="EMBL" id="JAD24747.1"/>
    </source>
</evidence>
<reference evidence="2" key="1">
    <citation type="submission" date="2014-09" db="EMBL/GenBank/DDBJ databases">
        <authorList>
            <person name="Magalhaes I.L.F."/>
            <person name="Oliveira U."/>
            <person name="Santos F.R."/>
            <person name="Vidigal T.H.D.A."/>
            <person name="Brescovit A.D."/>
            <person name="Santos A.J."/>
        </authorList>
    </citation>
    <scope>NUCLEOTIDE SEQUENCE</scope>
    <source>
        <tissue evidence="2">Shoot tissue taken approximately 20 cm above the soil surface</tissue>
    </source>
</reference>
<keyword evidence="1" id="KW-1133">Transmembrane helix</keyword>
<evidence type="ECO:0000256" key="1">
    <source>
        <dbReference type="SAM" id="Phobius"/>
    </source>
</evidence>